<gene>
    <name evidence="6" type="ORF">DS031_04115</name>
</gene>
<comment type="caution">
    <text evidence="6">The sequence shown here is derived from an EMBL/GenBank/DDBJ whole genome shotgun (WGS) entry which is preliminary data.</text>
</comment>
<dbReference type="Proteomes" id="UP000253314">
    <property type="component" value="Unassembled WGS sequence"/>
</dbReference>
<proteinExistence type="inferred from homology"/>
<dbReference type="EMBL" id="QOCW01000003">
    <property type="protein sequence ID" value="RBW70676.1"/>
    <property type="molecule type" value="Genomic_DNA"/>
</dbReference>
<accession>A0A366XYH9</accession>
<organism evidence="6 7">
    <name type="scientific">Bacillus taeanensis</name>
    <dbReference type="NCBI Taxonomy" id="273032"/>
    <lineage>
        <taxon>Bacteria</taxon>
        <taxon>Bacillati</taxon>
        <taxon>Bacillota</taxon>
        <taxon>Bacilli</taxon>
        <taxon>Bacillales</taxon>
        <taxon>Bacillaceae</taxon>
        <taxon>Bacillus</taxon>
    </lineage>
</organism>
<protein>
    <submittedName>
        <fullName evidence="6">Aldehyde dehydrogenase</fullName>
    </submittedName>
</protein>
<evidence type="ECO:0000313" key="6">
    <source>
        <dbReference type="EMBL" id="RBW70676.1"/>
    </source>
</evidence>
<reference evidence="6 7" key="1">
    <citation type="submission" date="2018-07" db="EMBL/GenBank/DDBJ databases">
        <title>Lottiidibacillus patelloidae gen. nov., sp. nov., isolated from the intestinal tract of a marine limpet and the reclassification of B. taeanensis BH030017T, B. algicola KMM 3737T and B. hwajinpoensis SW-72T as genus Lottiidibacillus.</title>
        <authorList>
            <person name="Liu R."/>
            <person name="Huang Z."/>
        </authorList>
    </citation>
    <scope>NUCLEOTIDE SEQUENCE [LARGE SCALE GENOMIC DNA]</scope>
    <source>
        <strain evidence="6 7">BH030017</strain>
    </source>
</reference>
<dbReference type="Gene3D" id="3.40.309.10">
    <property type="entry name" value="Aldehyde Dehydrogenase, Chain A, domain 2"/>
    <property type="match status" value="1"/>
</dbReference>
<evidence type="ECO:0000259" key="5">
    <source>
        <dbReference type="Pfam" id="PF00171"/>
    </source>
</evidence>
<dbReference type="Gene3D" id="3.40.605.10">
    <property type="entry name" value="Aldehyde Dehydrogenase, Chain A, domain 1"/>
    <property type="match status" value="1"/>
</dbReference>
<dbReference type="PANTHER" id="PTHR42991">
    <property type="entry name" value="ALDEHYDE DEHYDROGENASE"/>
    <property type="match status" value="1"/>
</dbReference>
<dbReference type="InterPro" id="IPR015590">
    <property type="entry name" value="Aldehyde_DH_dom"/>
</dbReference>
<dbReference type="InterPro" id="IPR029510">
    <property type="entry name" value="Ald_DH_CS_GLU"/>
</dbReference>
<dbReference type="InterPro" id="IPR016162">
    <property type="entry name" value="Ald_DH_N"/>
</dbReference>
<feature type="active site" evidence="3">
    <location>
        <position position="256"/>
    </location>
</feature>
<dbReference type="OrthoDB" id="9762913at2"/>
<dbReference type="PROSITE" id="PS00687">
    <property type="entry name" value="ALDEHYDE_DEHYDR_GLU"/>
    <property type="match status" value="1"/>
</dbReference>
<name>A0A366XYH9_9BACI</name>
<dbReference type="GO" id="GO:0008911">
    <property type="term" value="F:lactaldehyde dehydrogenase (NAD+) activity"/>
    <property type="evidence" value="ECO:0007669"/>
    <property type="project" value="TreeGrafter"/>
</dbReference>
<dbReference type="AlphaFoldDB" id="A0A366XYH9"/>
<evidence type="ECO:0000256" key="3">
    <source>
        <dbReference type="PROSITE-ProRule" id="PRU10007"/>
    </source>
</evidence>
<evidence type="ECO:0000313" key="7">
    <source>
        <dbReference type="Proteomes" id="UP000253314"/>
    </source>
</evidence>
<evidence type="ECO:0000256" key="2">
    <source>
        <dbReference type="ARBA" id="ARBA00023002"/>
    </source>
</evidence>
<keyword evidence="7" id="KW-1185">Reference proteome</keyword>
<dbReference type="PANTHER" id="PTHR42991:SF1">
    <property type="entry name" value="ALDEHYDE DEHYDROGENASE"/>
    <property type="match status" value="1"/>
</dbReference>
<feature type="domain" description="Aldehyde dehydrogenase" evidence="5">
    <location>
        <begin position="20"/>
        <end position="477"/>
    </location>
</feature>
<dbReference type="CDD" id="cd07149">
    <property type="entry name" value="ALDH_y4uC"/>
    <property type="match status" value="1"/>
</dbReference>
<dbReference type="SUPFAM" id="SSF53720">
    <property type="entry name" value="ALDH-like"/>
    <property type="match status" value="1"/>
</dbReference>
<comment type="similarity">
    <text evidence="1 4">Belongs to the aldehyde dehydrogenase family.</text>
</comment>
<evidence type="ECO:0000256" key="1">
    <source>
        <dbReference type="ARBA" id="ARBA00009986"/>
    </source>
</evidence>
<dbReference type="InterPro" id="IPR016163">
    <property type="entry name" value="Ald_DH_C"/>
</dbReference>
<keyword evidence="2 4" id="KW-0560">Oxidoreductase</keyword>
<dbReference type="Pfam" id="PF00171">
    <property type="entry name" value="Aldedh"/>
    <property type="match status" value="1"/>
</dbReference>
<dbReference type="RefSeq" id="WP_113804671.1">
    <property type="nucleotide sequence ID" value="NZ_QOCW01000003.1"/>
</dbReference>
<evidence type="ECO:0000256" key="4">
    <source>
        <dbReference type="RuleBase" id="RU003345"/>
    </source>
</evidence>
<dbReference type="InterPro" id="IPR051020">
    <property type="entry name" value="ALDH-related_metabolic_enz"/>
</dbReference>
<sequence length="485" mass="52572">MTNVTNISFKKAHPYINGEWITSNRDTAPIKSPYSGEIIGEQVIVTAEDVEKALASAFAAKKEIARIPSHERAKILKRAALLLEQEKERFAKLISLELGKPLKNTRDEVSRSIETLEQSGEEAKRLIGETIPGDASERGTKAIASTFRVPVGVVAAITPFNAPLNLVCHKVGPAFAAGNSVILKPATPTTLIATEFLKLMLEAGLPKNAVNMVIGRREVGQQIVKDDRVNVISFTGGTVASQNICELAGMKKVLLELGGNAATVVHEDADLNRAAALCARTGFSNSGQSCISVQRIYVHQSIVPQFTELLKEHVSQLKIGDPLLSDTDIGSLVDKKNADRIVEWIHEAVQLGAELVHGGKQRGAAVEPTILLNSSKNSKVVCQEVFGPIVNIIPYETIEEAIEETNNSDFGLQAGIFTNQMDVAYQFAHALEMGGVVINGTSNFRLDHWPYGGVKNSGIGREGPRYAIEDMTETKMIVLQLPDHE</sequence>
<dbReference type="InterPro" id="IPR016161">
    <property type="entry name" value="Ald_DH/histidinol_DH"/>
</dbReference>